<feature type="domain" description="MucB/RseB N-terminal" evidence="6">
    <location>
        <begin position="42"/>
        <end position="223"/>
    </location>
</feature>
<evidence type="ECO:0000256" key="4">
    <source>
        <dbReference type="ARBA" id="ARBA00022764"/>
    </source>
</evidence>
<keyword evidence="9" id="KW-1185">Reference proteome</keyword>
<dbReference type="InterPro" id="IPR038484">
    <property type="entry name" value="MucB/RseB_C_sf"/>
</dbReference>
<accession>K2KQT3</accession>
<feature type="chain" id="PRO_5003860110" evidence="5">
    <location>
        <begin position="23"/>
        <end position="341"/>
    </location>
</feature>
<sequence>MKKTGLWGLVLSTSLLAFSLQAQQTPSAAESTQHQQEEQAGAAWFDKMASALRQQNFDASLVHVQGERVEPFRWLHGRLADDNAEIELLMRLNGPDYRVLRINQRTAYYNRSSSAYSLHADTVYGLIPTAFYQPFQQLAADYRAVPLGGARVIDRNAQHIRLVSRDEQRFGYAIWIDKETGMLLKSAMMSPQGEVVEQIQLTSLRLDEQPASVLTELHDIDLPPLLSINDQRAEPRYPAEAAWLPSGFDLVRGNHHALAVSGVPADHYLYSDGLASFSIYVTPASEEEVASPLALSGADSLYIRRQGAFTIAVVGKLPLETVVKIADNMRIQRHSNQSVGQ</sequence>
<dbReference type="PIRSF" id="PIRSF005427">
    <property type="entry name" value="RseB"/>
    <property type="match status" value="1"/>
</dbReference>
<feature type="domain" description="MucB/RseB C-terminal" evidence="7">
    <location>
        <begin position="241"/>
        <end position="330"/>
    </location>
</feature>
<feature type="signal peptide" evidence="5">
    <location>
        <begin position="1"/>
        <end position="22"/>
    </location>
</feature>
<dbReference type="OrthoDB" id="7067274at2"/>
<dbReference type="GO" id="GO:0030288">
    <property type="term" value="C:outer membrane-bounded periplasmic space"/>
    <property type="evidence" value="ECO:0007669"/>
    <property type="project" value="TreeGrafter"/>
</dbReference>
<evidence type="ECO:0000313" key="9">
    <source>
        <dbReference type="Proteomes" id="UP000014115"/>
    </source>
</evidence>
<dbReference type="STRING" id="740709.A10D4_04325"/>
<dbReference type="Gene3D" id="3.30.200.100">
    <property type="entry name" value="MucB/RseB, C-terminal domain"/>
    <property type="match status" value="1"/>
</dbReference>
<comment type="subcellular location">
    <subcellularLocation>
        <location evidence="1">Periplasm</location>
    </subcellularLocation>
</comment>
<dbReference type="GO" id="GO:0032885">
    <property type="term" value="P:regulation of polysaccharide biosynthetic process"/>
    <property type="evidence" value="ECO:0007669"/>
    <property type="project" value="TreeGrafter"/>
</dbReference>
<dbReference type="EMBL" id="AMRG01000004">
    <property type="protein sequence ID" value="EKE84809.1"/>
    <property type="molecule type" value="Genomic_DNA"/>
</dbReference>
<dbReference type="InterPro" id="IPR033434">
    <property type="entry name" value="MucB/RseB_N"/>
</dbReference>
<comment type="similarity">
    <text evidence="2">Belongs to the RseB family.</text>
</comment>
<evidence type="ECO:0000256" key="3">
    <source>
        <dbReference type="ARBA" id="ARBA00022729"/>
    </source>
</evidence>
<keyword evidence="4" id="KW-0574">Periplasm</keyword>
<evidence type="ECO:0000313" key="8">
    <source>
        <dbReference type="EMBL" id="EKE84809.1"/>
    </source>
</evidence>
<comment type="caution">
    <text evidence="8">The sequence shown here is derived from an EMBL/GenBank/DDBJ whole genome shotgun (WGS) entry which is preliminary data.</text>
</comment>
<dbReference type="Gene3D" id="2.50.20.10">
    <property type="entry name" value="Lipoprotein localisation LolA/LolB/LppX"/>
    <property type="match status" value="1"/>
</dbReference>
<gene>
    <name evidence="8" type="ORF">A10D4_04325</name>
</gene>
<proteinExistence type="inferred from homology"/>
<dbReference type="eggNOG" id="COG3026">
    <property type="taxonomic scope" value="Bacteria"/>
</dbReference>
<dbReference type="InterPro" id="IPR033436">
    <property type="entry name" value="MucB/RseB_C"/>
</dbReference>
<dbReference type="PANTHER" id="PTHR38782:SF1">
    <property type="entry name" value="SIGMA-E FACTOR REGULATORY PROTEIN RSEB"/>
    <property type="match status" value="1"/>
</dbReference>
<protein>
    <submittedName>
        <fullName evidence="8">Negative regulator of sigma E activity</fullName>
    </submittedName>
</protein>
<dbReference type="RefSeq" id="WP_008487967.1">
    <property type="nucleotide sequence ID" value="NZ_AMRG01000004.1"/>
</dbReference>
<dbReference type="InterPro" id="IPR005588">
    <property type="entry name" value="MucB_RseB"/>
</dbReference>
<dbReference type="Pfam" id="PF03888">
    <property type="entry name" value="MucB_RseB"/>
    <property type="match status" value="1"/>
</dbReference>
<evidence type="ECO:0000256" key="2">
    <source>
        <dbReference type="ARBA" id="ARBA00008150"/>
    </source>
</evidence>
<evidence type="ECO:0000259" key="6">
    <source>
        <dbReference type="Pfam" id="PF03888"/>
    </source>
</evidence>
<keyword evidence="3 5" id="KW-0732">Signal</keyword>
<dbReference type="Proteomes" id="UP000014115">
    <property type="component" value="Unassembled WGS sequence"/>
</dbReference>
<dbReference type="GO" id="GO:0045152">
    <property type="term" value="F:antisigma factor binding"/>
    <property type="evidence" value="ECO:0007669"/>
    <property type="project" value="TreeGrafter"/>
</dbReference>
<organism evidence="8 9">
    <name type="scientific">Idiomarina xiamenensis 10-D-4</name>
    <dbReference type="NCBI Taxonomy" id="740709"/>
    <lineage>
        <taxon>Bacteria</taxon>
        <taxon>Pseudomonadati</taxon>
        <taxon>Pseudomonadota</taxon>
        <taxon>Gammaproteobacteria</taxon>
        <taxon>Alteromonadales</taxon>
        <taxon>Idiomarinaceae</taxon>
        <taxon>Idiomarina</taxon>
    </lineage>
</organism>
<evidence type="ECO:0000259" key="7">
    <source>
        <dbReference type="Pfam" id="PF17188"/>
    </source>
</evidence>
<reference evidence="8 9" key="1">
    <citation type="journal article" date="2012" name="J. Bacteriol.">
        <title>Genome Sequence of Idiomarina xiamenensis Type Strain 10-D-4.</title>
        <authorList>
            <person name="Lai Q."/>
            <person name="Wang L."/>
            <person name="Wang W."/>
            <person name="Shao Z."/>
        </authorList>
    </citation>
    <scope>NUCLEOTIDE SEQUENCE [LARGE SCALE GENOMIC DNA]</scope>
    <source>
        <strain evidence="8 9">10-D-4</strain>
    </source>
</reference>
<evidence type="ECO:0000256" key="1">
    <source>
        <dbReference type="ARBA" id="ARBA00004418"/>
    </source>
</evidence>
<dbReference type="PANTHER" id="PTHR38782">
    <property type="match status" value="1"/>
</dbReference>
<dbReference type="PATRIC" id="fig|740709.3.peg.875"/>
<dbReference type="CDD" id="cd16327">
    <property type="entry name" value="RseB"/>
    <property type="match status" value="1"/>
</dbReference>
<dbReference type="Pfam" id="PF17188">
    <property type="entry name" value="MucB_RseB_C"/>
    <property type="match status" value="1"/>
</dbReference>
<name>K2KQT3_9GAMM</name>
<evidence type="ECO:0000256" key="5">
    <source>
        <dbReference type="SAM" id="SignalP"/>
    </source>
</evidence>
<dbReference type="AlphaFoldDB" id="K2KQT3"/>